<dbReference type="CDD" id="cd11715">
    <property type="entry name" value="THUMP_AdoMetMT"/>
    <property type="match status" value="1"/>
</dbReference>
<evidence type="ECO:0000313" key="6">
    <source>
        <dbReference type="Proteomes" id="UP000242616"/>
    </source>
</evidence>
<dbReference type="Proteomes" id="UP000242616">
    <property type="component" value="Unassembled WGS sequence"/>
</dbReference>
<dbReference type="Gene3D" id="3.40.50.150">
    <property type="entry name" value="Vaccinia Virus protein VP39"/>
    <property type="match status" value="1"/>
</dbReference>
<reference evidence="5 6" key="1">
    <citation type="submission" date="2015-06" db="EMBL/GenBank/DDBJ databases">
        <title>Genome sequencing of Thermotogales isolates from hydrothermal vents.</title>
        <authorList>
            <person name="Haverkamp T.H."/>
            <person name="Kublanov I.V."/>
            <person name="Nesbo C.L."/>
        </authorList>
    </citation>
    <scope>NUCLEOTIDE SEQUENCE [LARGE SCALE GENOMIC DNA]</scope>
    <source>
        <strain evidence="6">ik275mar</strain>
    </source>
</reference>
<accession>A0ABX3IIX1</accession>
<gene>
    <name evidence="5" type="ORF">XJ44_02010</name>
</gene>
<dbReference type="PROSITE" id="PS01261">
    <property type="entry name" value="UPF0020"/>
    <property type="match status" value="1"/>
</dbReference>
<evidence type="ECO:0000259" key="4">
    <source>
        <dbReference type="Pfam" id="PF22020"/>
    </source>
</evidence>
<dbReference type="InterPro" id="IPR002052">
    <property type="entry name" value="DNA_methylase_N6_adenine_CS"/>
</dbReference>
<sequence length="340" mass="39073">MTFLLTCTTGLEAAVALELRKMGYKILESVSGRVYIKGELKDIPFLNINLRTAERVLILLERKKVTSFEELYKAIYNINWSDFVDGKVYISDISSVKSKLSAKGAIISVAYAAIKKKIKQRKNTIFPVRLVLKRDELQVLLDTTGEKALSKRGYRLKTSKAPLRETIAASMILLSRWNKNMLVDPFCGSGTIPIEAALIKSNTPPGIFRDFVSENWGFLKWPKRIKRNINVSGIYGYDIDNSILKVARANAERFGISGLVFENKSFGDYTFDNVWVVTNPPYGERIKTDVDFSLFLKKFKNSKFYILSPDNQFEKFFGRRATKKIRFQNSGIWVWFYMFY</sequence>
<evidence type="ECO:0000256" key="2">
    <source>
        <dbReference type="ARBA" id="ARBA00022679"/>
    </source>
</evidence>
<dbReference type="EMBL" id="LBFC01000006">
    <property type="protein sequence ID" value="ONN27768.1"/>
    <property type="molecule type" value="Genomic_DNA"/>
</dbReference>
<dbReference type="GO" id="GO:0008168">
    <property type="term" value="F:methyltransferase activity"/>
    <property type="evidence" value="ECO:0007669"/>
    <property type="project" value="UniProtKB-KW"/>
</dbReference>
<keyword evidence="2" id="KW-0808">Transferase</keyword>
<protein>
    <submittedName>
        <fullName evidence="5">RNA methyltransferase</fullName>
    </submittedName>
</protein>
<dbReference type="GO" id="GO:0032259">
    <property type="term" value="P:methylation"/>
    <property type="evidence" value="ECO:0007669"/>
    <property type="project" value="UniProtKB-KW"/>
</dbReference>
<dbReference type="InterPro" id="IPR029063">
    <property type="entry name" value="SAM-dependent_MTases_sf"/>
</dbReference>
<dbReference type="InterPro" id="IPR054170">
    <property type="entry name" value="RlmL_1st"/>
</dbReference>
<feature type="domain" description="Ribosomal RNA large subunit methyltransferase K/L-like methyltransferase" evidence="3">
    <location>
        <begin position="152"/>
        <end position="327"/>
    </location>
</feature>
<evidence type="ECO:0000313" key="5">
    <source>
        <dbReference type="EMBL" id="ONN27768.1"/>
    </source>
</evidence>
<dbReference type="RefSeq" id="WP_077197899.1">
    <property type="nucleotide sequence ID" value="NZ_LBFC01000006.1"/>
</dbReference>
<evidence type="ECO:0000256" key="1">
    <source>
        <dbReference type="ARBA" id="ARBA00022603"/>
    </source>
</evidence>
<evidence type="ECO:0000259" key="3">
    <source>
        <dbReference type="Pfam" id="PF01170"/>
    </source>
</evidence>
<dbReference type="PROSITE" id="PS00092">
    <property type="entry name" value="N6_MTASE"/>
    <property type="match status" value="1"/>
</dbReference>
<dbReference type="Pfam" id="PF22020">
    <property type="entry name" value="RlmL_1st"/>
    <property type="match status" value="1"/>
</dbReference>
<name>A0ABX3IIX1_9BACT</name>
<dbReference type="Gene3D" id="3.30.2130.30">
    <property type="match status" value="1"/>
</dbReference>
<proteinExistence type="predicted"/>
<dbReference type="PANTHER" id="PTHR47313">
    <property type="entry name" value="RIBOSOMAL RNA LARGE SUBUNIT METHYLTRANSFERASE K/L"/>
    <property type="match status" value="1"/>
</dbReference>
<keyword evidence="6" id="KW-1185">Reference proteome</keyword>
<dbReference type="Pfam" id="PF01170">
    <property type="entry name" value="UPF0020"/>
    <property type="match status" value="1"/>
</dbReference>
<keyword evidence="1 5" id="KW-0489">Methyltransferase</keyword>
<feature type="domain" description="RlmL ferredoxin-like" evidence="4">
    <location>
        <begin position="2"/>
        <end position="57"/>
    </location>
</feature>
<dbReference type="InterPro" id="IPR000241">
    <property type="entry name" value="RlmKL-like_Mtase"/>
</dbReference>
<organism evidence="5 6">
    <name type="scientific">Thermosipho affectus</name>
    <dbReference type="NCBI Taxonomy" id="660294"/>
    <lineage>
        <taxon>Bacteria</taxon>
        <taxon>Thermotogati</taxon>
        <taxon>Thermotogota</taxon>
        <taxon>Thermotogae</taxon>
        <taxon>Thermotogales</taxon>
        <taxon>Fervidobacteriaceae</taxon>
        <taxon>Thermosipho</taxon>
    </lineage>
</organism>
<dbReference type="SUPFAM" id="SSF53335">
    <property type="entry name" value="S-adenosyl-L-methionine-dependent methyltransferases"/>
    <property type="match status" value="1"/>
</dbReference>
<dbReference type="InterPro" id="IPR053943">
    <property type="entry name" value="RlmKL-like_Mtase_CS"/>
</dbReference>
<comment type="caution">
    <text evidence="5">The sequence shown here is derived from an EMBL/GenBank/DDBJ whole genome shotgun (WGS) entry which is preliminary data.</text>
</comment>
<dbReference type="PANTHER" id="PTHR47313:SF1">
    <property type="entry name" value="RIBOSOMAL RNA LARGE SUBUNIT METHYLTRANSFERASE K_L"/>
    <property type="match status" value="1"/>
</dbReference>